<keyword evidence="9" id="KW-1185">Reference proteome</keyword>
<dbReference type="OrthoDB" id="343744at2"/>
<feature type="transmembrane region" description="Helical" evidence="6">
    <location>
        <begin position="308"/>
        <end position="328"/>
    </location>
</feature>
<accession>N6W8P8</accession>
<evidence type="ECO:0000256" key="4">
    <source>
        <dbReference type="ARBA" id="ARBA00022989"/>
    </source>
</evidence>
<dbReference type="AlphaFoldDB" id="N6W8P8"/>
<dbReference type="InterPro" id="IPR003838">
    <property type="entry name" value="ABC3_permease_C"/>
</dbReference>
<feature type="transmembrane region" description="Helical" evidence="6">
    <location>
        <begin position="334"/>
        <end position="357"/>
    </location>
</feature>
<dbReference type="PATRIC" id="fig|626887.3.peg.564"/>
<feature type="transmembrane region" description="Helical" evidence="6">
    <location>
        <begin position="657"/>
        <end position="686"/>
    </location>
</feature>
<feature type="transmembrane region" description="Helical" evidence="6">
    <location>
        <begin position="229"/>
        <end position="254"/>
    </location>
</feature>
<reference evidence="8 9" key="1">
    <citation type="journal article" date="2013" name="Genome Announc.">
        <title>Genome Sequence of the Polycyclic Aromatic Hydrocarbon-Degrading Bacterium Strain Marinobacter nanhaiticus D15-8WT.</title>
        <authorList>
            <person name="Cui Z."/>
            <person name="Gao W."/>
            <person name="Li Q."/>
            <person name="Xu G."/>
            <person name="Zheng L."/>
        </authorList>
    </citation>
    <scope>NUCLEOTIDE SEQUENCE [LARGE SCALE GENOMIC DNA]</scope>
    <source>
        <strain evidence="8 9">D15-8W</strain>
    </source>
</reference>
<evidence type="ECO:0000256" key="6">
    <source>
        <dbReference type="SAM" id="Phobius"/>
    </source>
</evidence>
<dbReference type="Pfam" id="PF02687">
    <property type="entry name" value="FtsX"/>
    <property type="match status" value="2"/>
</dbReference>
<keyword evidence="3 6" id="KW-0812">Transmembrane</keyword>
<keyword evidence="5 6" id="KW-0472">Membrane</keyword>
<evidence type="ECO:0000256" key="3">
    <source>
        <dbReference type="ARBA" id="ARBA00022692"/>
    </source>
</evidence>
<dbReference type="PANTHER" id="PTHR30287:SF2">
    <property type="entry name" value="BLL1001 PROTEIN"/>
    <property type="match status" value="1"/>
</dbReference>
<feature type="domain" description="ABC3 transporter permease C-terminal" evidence="7">
    <location>
        <begin position="186"/>
        <end position="290"/>
    </location>
</feature>
<keyword evidence="4 6" id="KW-1133">Transmembrane helix</keyword>
<evidence type="ECO:0000313" key="8">
    <source>
        <dbReference type="EMBL" id="ENO16624.1"/>
    </source>
</evidence>
<feature type="transmembrane region" description="Helical" evidence="6">
    <location>
        <begin position="177"/>
        <end position="202"/>
    </location>
</feature>
<keyword evidence="2" id="KW-1003">Cell membrane</keyword>
<dbReference type="STRING" id="626887.J057_02920"/>
<comment type="subcellular location">
    <subcellularLocation>
        <location evidence="1">Cell membrane</location>
        <topology evidence="1">Multi-pass membrane protein</topology>
    </subcellularLocation>
</comment>
<dbReference type="PANTHER" id="PTHR30287">
    <property type="entry name" value="MEMBRANE COMPONENT OF PREDICTED ABC SUPERFAMILY METABOLITE UPTAKE TRANSPORTER"/>
    <property type="match status" value="1"/>
</dbReference>
<dbReference type="eggNOG" id="COG3127">
    <property type="taxonomic scope" value="Bacteria"/>
</dbReference>
<dbReference type="InterPro" id="IPR038766">
    <property type="entry name" value="Membrane_comp_ABC_pdt"/>
</dbReference>
<protein>
    <submittedName>
        <fullName evidence="8">ABC transporter permease</fullName>
    </submittedName>
</protein>
<sequence>MLLRAFLSHYRRHPLQLLALVLIIVLATGLWSGVWDLTRQARGSLEQGSQLISGFDEITRADGQPVNVTDFVRLRRVGVCVLPWLEVATAGNRGQVIGIDSLSLGCFAGESQSSGNLERFQGEPFVDIREASQLAEAESADARLRLMAPRGPRALPEGYDAIPAERRLDTGELADSFLLNLDALCVLVLLITGLLVRSVYLLGLSQRRAGFLLLRRFGVREARIRRYQVIELGVVSLLAAIPGTLLGLLLSRLFSEGFERALGGLFDVTLYSQSFTWMTLAPVLVMTALVLAWCLIAPGDADDPHRRLPIRIPAVGLLVVAAGWLVLAGSLAQVFVALALLFLSVGVLTPILLSGVLETRSRRTDRPLRRWTLRELAVMLRRLGLPVVALQFAAATVLAIQALVTTFETTFYDWLDQRLQGDIYVEWPVAETIDRVAPELDSLDTIETWYPVRRGDAHSAADAGRRIDLLALEPTSPLLRDWDFIESVAAPWDALDDGQVMVNEQLARRLELAMGDSLGFTIAGKKYERQVAAIYADYGRPSGEILISAQELPADFRPAFVSLTLDLRSSDAIRAVRETLRKVMPGVSLQIRDNASVRGLATRVFEQTFLLTRAISLLTLVLAGVALLVLGWVFFGTRRWYFHLLRVWGLSSRALRVRISSLSVGLTLLAALAALPLGVLLTWVLVARINPLAFGWSLPMAVYPVFWLQLLAVAVGIGLVIAWLIQRQLSDQAPEPVTVGHVEGAER</sequence>
<evidence type="ECO:0000313" key="9">
    <source>
        <dbReference type="Proteomes" id="UP000013165"/>
    </source>
</evidence>
<proteinExistence type="predicted"/>
<evidence type="ECO:0000259" key="7">
    <source>
        <dbReference type="Pfam" id="PF02687"/>
    </source>
</evidence>
<feature type="transmembrane region" description="Helical" evidence="6">
    <location>
        <begin position="378"/>
        <end position="400"/>
    </location>
</feature>
<dbReference type="GO" id="GO:0005886">
    <property type="term" value="C:plasma membrane"/>
    <property type="evidence" value="ECO:0007669"/>
    <property type="project" value="UniProtKB-SubCell"/>
</dbReference>
<feature type="transmembrane region" description="Helical" evidence="6">
    <location>
        <begin position="274"/>
        <end position="296"/>
    </location>
</feature>
<name>N6W8P8_9GAMM</name>
<evidence type="ECO:0000256" key="1">
    <source>
        <dbReference type="ARBA" id="ARBA00004651"/>
    </source>
</evidence>
<organism evidence="8 9">
    <name type="scientific">Marinobacter nanhaiticus D15-8W</name>
    <dbReference type="NCBI Taxonomy" id="626887"/>
    <lineage>
        <taxon>Bacteria</taxon>
        <taxon>Pseudomonadati</taxon>
        <taxon>Pseudomonadota</taxon>
        <taxon>Gammaproteobacteria</taxon>
        <taxon>Pseudomonadales</taxon>
        <taxon>Marinobacteraceae</taxon>
        <taxon>Marinobacter</taxon>
    </lineage>
</organism>
<gene>
    <name evidence="8" type="ORF">J057_02920</name>
</gene>
<evidence type="ECO:0000256" key="5">
    <source>
        <dbReference type="ARBA" id="ARBA00023136"/>
    </source>
</evidence>
<feature type="transmembrane region" description="Helical" evidence="6">
    <location>
        <begin position="706"/>
        <end position="725"/>
    </location>
</feature>
<feature type="domain" description="ABC3 transporter permease C-terminal" evidence="7">
    <location>
        <begin position="614"/>
        <end position="729"/>
    </location>
</feature>
<dbReference type="Proteomes" id="UP000013165">
    <property type="component" value="Unassembled WGS sequence"/>
</dbReference>
<dbReference type="HOGENOM" id="CLU_012341_0_1_6"/>
<dbReference type="EMBL" id="APLQ01000010">
    <property type="protein sequence ID" value="ENO16624.1"/>
    <property type="molecule type" value="Genomic_DNA"/>
</dbReference>
<comment type="caution">
    <text evidence="8">The sequence shown here is derived from an EMBL/GenBank/DDBJ whole genome shotgun (WGS) entry which is preliminary data.</text>
</comment>
<evidence type="ECO:0000256" key="2">
    <source>
        <dbReference type="ARBA" id="ARBA00022475"/>
    </source>
</evidence>
<feature type="transmembrane region" description="Helical" evidence="6">
    <location>
        <begin position="614"/>
        <end position="636"/>
    </location>
</feature>